<name>K6CDA1_9BACI</name>
<dbReference type="PATRIC" id="fig|1117379.3.peg.2440"/>
<keyword evidence="3" id="KW-1185">Reference proteome</keyword>
<comment type="caution">
    <text evidence="2">The sequence shown here is derived from an EMBL/GenBank/DDBJ whole genome shotgun (WGS) entry which is preliminary data.</text>
</comment>
<dbReference type="OrthoDB" id="6940959at2"/>
<feature type="coiled-coil region" evidence="1">
    <location>
        <begin position="153"/>
        <end position="180"/>
    </location>
</feature>
<dbReference type="Proteomes" id="UP000006316">
    <property type="component" value="Unassembled WGS sequence"/>
</dbReference>
<evidence type="ECO:0000313" key="2">
    <source>
        <dbReference type="EMBL" id="EKN69095.1"/>
    </source>
</evidence>
<evidence type="ECO:0000256" key="1">
    <source>
        <dbReference type="SAM" id="Coils"/>
    </source>
</evidence>
<reference evidence="2 3" key="1">
    <citation type="journal article" date="2012" name="Front. Microbiol.">
        <title>Redundancy and modularity in membrane-associated dissimilatory nitrate reduction in Bacillus.</title>
        <authorList>
            <person name="Heylen K."/>
            <person name="Keltjens J."/>
        </authorList>
    </citation>
    <scope>NUCLEOTIDE SEQUENCE [LARGE SCALE GENOMIC DNA]</scope>
    <source>
        <strain evidence="3">LMG 21833T</strain>
    </source>
</reference>
<gene>
    <name evidence="2" type="ORF">BABA_11716</name>
</gene>
<sequence>MNPTLTNFHNRRFEWALQAEKEFLERFAGKTESPAIMEEISQNHEVNELSINRLTKLYKEAEVASKLELAQYEEKMKQQDELIKRHQFLQGQELEEAEAQEKQICNEIDAYEGFLKKNELKNMDPDHIRELVNDIIGYTPDHRKASIINGDVERLQENVARELENKFRKAKQEAGMLKIEISHLLELPYLPPIPKIEQKIDAFWLKSTYEKAIFEIRSIAYDWVTEMYQNYNLLLAPILKEASGLKEQFFQEAEALKLGNSEKKAKLEEELANYQGQKVELDACYQKVYQVWNQDREHIAQLQGYLIKYWLEYKEELQQHFRYGNAEERWLAGQYLQLLRQDGEEIIEALHE</sequence>
<protein>
    <submittedName>
        <fullName evidence="2">Uncharacterized protein</fullName>
    </submittedName>
</protein>
<dbReference type="EMBL" id="AJLS01000060">
    <property type="protein sequence ID" value="EKN69095.1"/>
    <property type="molecule type" value="Genomic_DNA"/>
</dbReference>
<dbReference type="RefSeq" id="WP_007085359.1">
    <property type="nucleotide sequence ID" value="NZ_AJLS01000060.1"/>
</dbReference>
<dbReference type="eggNOG" id="ENOG5032NA0">
    <property type="taxonomic scope" value="Bacteria"/>
</dbReference>
<evidence type="ECO:0000313" key="3">
    <source>
        <dbReference type="Proteomes" id="UP000006316"/>
    </source>
</evidence>
<keyword evidence="1" id="KW-0175">Coiled coil</keyword>
<proteinExistence type="predicted"/>
<accession>K6CDA1</accession>
<dbReference type="STRING" id="1117379.BABA_11716"/>
<organism evidence="2 3">
    <name type="scientific">Neobacillus bataviensis LMG 21833</name>
    <dbReference type="NCBI Taxonomy" id="1117379"/>
    <lineage>
        <taxon>Bacteria</taxon>
        <taxon>Bacillati</taxon>
        <taxon>Bacillota</taxon>
        <taxon>Bacilli</taxon>
        <taxon>Bacillales</taxon>
        <taxon>Bacillaceae</taxon>
        <taxon>Neobacillus</taxon>
    </lineage>
</organism>
<dbReference type="AlphaFoldDB" id="K6CDA1"/>